<dbReference type="EMBL" id="BLAH01000092">
    <property type="protein sequence ID" value="GES38249.1"/>
    <property type="molecule type" value="Genomic_DNA"/>
</dbReference>
<accession>A0ABQ0YP56</accession>
<reference evidence="1 2" key="1">
    <citation type="journal article" date="2018" name="Biodegradation">
        <title>1,4-Dioxane degradation characteristics of Rhodococcus aetherivorans JCM 14343.</title>
        <authorList>
            <person name="Inoue D."/>
            <person name="Tsunoda T."/>
            <person name="Yamamoto N."/>
            <person name="Ike M."/>
            <person name="Sei K."/>
        </authorList>
    </citation>
    <scope>NUCLEOTIDE SEQUENCE [LARGE SCALE GENOMIC DNA]</scope>
    <source>
        <strain evidence="1 2">JCM 14343</strain>
    </source>
</reference>
<dbReference type="Proteomes" id="UP000325466">
    <property type="component" value="Unassembled WGS sequence"/>
</dbReference>
<protein>
    <submittedName>
        <fullName evidence="1">Uncharacterized protein</fullName>
    </submittedName>
</protein>
<keyword evidence="2" id="KW-1185">Reference proteome</keyword>
<evidence type="ECO:0000313" key="1">
    <source>
        <dbReference type="EMBL" id="GES38249.1"/>
    </source>
</evidence>
<organism evidence="1 2">
    <name type="scientific">Rhodococcus aetherivorans</name>
    <dbReference type="NCBI Taxonomy" id="191292"/>
    <lineage>
        <taxon>Bacteria</taxon>
        <taxon>Bacillati</taxon>
        <taxon>Actinomycetota</taxon>
        <taxon>Actinomycetes</taxon>
        <taxon>Mycobacteriales</taxon>
        <taxon>Nocardiaceae</taxon>
        <taxon>Rhodococcus</taxon>
    </lineage>
</organism>
<gene>
    <name evidence="1" type="ORF">RAJCM14343_3509</name>
</gene>
<proteinExistence type="predicted"/>
<dbReference type="RefSeq" id="WP_029543629.1">
    <property type="nucleotide sequence ID" value="NZ_BAAAYP010000062.1"/>
</dbReference>
<sequence>MLGRLADALGHRGIRLYPARDSGVVRDVLVAAGDEAMLAHAHPTVEAAGTAARVELDEADGPDR</sequence>
<evidence type="ECO:0000313" key="2">
    <source>
        <dbReference type="Proteomes" id="UP000325466"/>
    </source>
</evidence>
<name>A0ABQ0YP56_9NOCA</name>
<comment type="caution">
    <text evidence="1">The sequence shown here is derived from an EMBL/GenBank/DDBJ whole genome shotgun (WGS) entry which is preliminary data.</text>
</comment>